<name>A0ABW3T4D8_9CAUL</name>
<evidence type="ECO:0000259" key="2">
    <source>
        <dbReference type="Pfam" id="PF00892"/>
    </source>
</evidence>
<sequence length="298" mass="30761">MTEAQHEQGRGRALAVLLMGACVIGLAPILVRLSDAGPSATAFWRLTFSLPLLALLSLRSGGVGAPSKFTVLAGVAFALDLGFWHYGIAYTSVAKATVLSNLTPVVVTAVSWLVLKQQPRRLFLLAVALAVAGAWIMAAARDSGALGKAPTLGDAFSAATAIWYALYFLAVGAARQTQGATRIMFWSSLTGAPLMMIAALLLGEPLLPVTAGGWAACVGLGIMHVAGQGSIAWALGRLPPATASVTVLVQPVVAALLGWILFDEVFGHLQILGAAVALSGVVLAQWSSRVRAAAPQSE</sequence>
<dbReference type="Proteomes" id="UP001597216">
    <property type="component" value="Unassembled WGS sequence"/>
</dbReference>
<feature type="transmembrane region" description="Helical" evidence="1">
    <location>
        <begin position="152"/>
        <end position="171"/>
    </location>
</feature>
<dbReference type="EMBL" id="JBHTLQ010000029">
    <property type="protein sequence ID" value="MFD1191545.1"/>
    <property type="molecule type" value="Genomic_DNA"/>
</dbReference>
<gene>
    <name evidence="3" type="ORF">ACFQ27_13225</name>
</gene>
<dbReference type="RefSeq" id="WP_374342533.1">
    <property type="nucleotide sequence ID" value="NZ_JBHTLQ010000029.1"/>
</dbReference>
<feature type="transmembrane region" description="Helical" evidence="1">
    <location>
        <begin position="70"/>
        <end position="90"/>
    </location>
</feature>
<protein>
    <submittedName>
        <fullName evidence="3">DMT family transporter</fullName>
    </submittedName>
</protein>
<proteinExistence type="predicted"/>
<feature type="transmembrane region" description="Helical" evidence="1">
    <location>
        <begin position="42"/>
        <end position="58"/>
    </location>
</feature>
<feature type="transmembrane region" description="Helical" evidence="1">
    <location>
        <begin position="213"/>
        <end position="235"/>
    </location>
</feature>
<feature type="transmembrane region" description="Helical" evidence="1">
    <location>
        <begin position="12"/>
        <end position="30"/>
    </location>
</feature>
<dbReference type="InterPro" id="IPR037185">
    <property type="entry name" value="EmrE-like"/>
</dbReference>
<feature type="transmembrane region" description="Helical" evidence="1">
    <location>
        <begin position="242"/>
        <end position="262"/>
    </location>
</feature>
<accession>A0ABW3T4D8</accession>
<feature type="transmembrane region" description="Helical" evidence="1">
    <location>
        <begin position="96"/>
        <end position="115"/>
    </location>
</feature>
<feature type="transmembrane region" description="Helical" evidence="1">
    <location>
        <begin position="122"/>
        <end position="140"/>
    </location>
</feature>
<feature type="transmembrane region" description="Helical" evidence="1">
    <location>
        <begin position="183"/>
        <end position="201"/>
    </location>
</feature>
<dbReference type="InterPro" id="IPR000620">
    <property type="entry name" value="EamA_dom"/>
</dbReference>
<evidence type="ECO:0000313" key="3">
    <source>
        <dbReference type="EMBL" id="MFD1191545.1"/>
    </source>
</evidence>
<dbReference type="Pfam" id="PF00892">
    <property type="entry name" value="EamA"/>
    <property type="match status" value="2"/>
</dbReference>
<feature type="transmembrane region" description="Helical" evidence="1">
    <location>
        <begin position="268"/>
        <end position="286"/>
    </location>
</feature>
<keyword evidence="1" id="KW-0812">Transmembrane</keyword>
<reference evidence="4" key="1">
    <citation type="journal article" date="2019" name="Int. J. Syst. Evol. Microbiol.">
        <title>The Global Catalogue of Microorganisms (GCM) 10K type strain sequencing project: providing services to taxonomists for standard genome sequencing and annotation.</title>
        <authorList>
            <consortium name="The Broad Institute Genomics Platform"/>
            <consortium name="The Broad Institute Genome Sequencing Center for Infectious Disease"/>
            <person name="Wu L."/>
            <person name="Ma J."/>
        </authorList>
    </citation>
    <scope>NUCLEOTIDE SEQUENCE [LARGE SCALE GENOMIC DNA]</scope>
    <source>
        <strain evidence="4">CCUG 55074</strain>
    </source>
</reference>
<comment type="caution">
    <text evidence="3">The sequence shown here is derived from an EMBL/GenBank/DDBJ whole genome shotgun (WGS) entry which is preliminary data.</text>
</comment>
<dbReference type="Gene3D" id="1.10.3730.20">
    <property type="match status" value="1"/>
</dbReference>
<keyword evidence="1" id="KW-1133">Transmembrane helix</keyword>
<keyword evidence="4" id="KW-1185">Reference proteome</keyword>
<dbReference type="PANTHER" id="PTHR22911">
    <property type="entry name" value="ACYL-MALONYL CONDENSING ENZYME-RELATED"/>
    <property type="match status" value="1"/>
</dbReference>
<keyword evidence="1" id="KW-0472">Membrane</keyword>
<feature type="domain" description="EamA" evidence="2">
    <location>
        <begin position="15"/>
        <end position="137"/>
    </location>
</feature>
<feature type="domain" description="EamA" evidence="2">
    <location>
        <begin position="152"/>
        <end position="283"/>
    </location>
</feature>
<evidence type="ECO:0000256" key="1">
    <source>
        <dbReference type="SAM" id="Phobius"/>
    </source>
</evidence>
<dbReference type="SUPFAM" id="SSF103481">
    <property type="entry name" value="Multidrug resistance efflux transporter EmrE"/>
    <property type="match status" value="2"/>
</dbReference>
<organism evidence="3 4">
    <name type="scientific">Phenylobacterium conjunctum</name>
    <dbReference type="NCBI Taxonomy" id="1298959"/>
    <lineage>
        <taxon>Bacteria</taxon>
        <taxon>Pseudomonadati</taxon>
        <taxon>Pseudomonadota</taxon>
        <taxon>Alphaproteobacteria</taxon>
        <taxon>Caulobacterales</taxon>
        <taxon>Caulobacteraceae</taxon>
        <taxon>Phenylobacterium</taxon>
    </lineage>
</organism>
<evidence type="ECO:0000313" key="4">
    <source>
        <dbReference type="Proteomes" id="UP001597216"/>
    </source>
</evidence>